<organism evidence="2 3">
    <name type="scientific">Phyllobacterium pellucidum</name>
    <dbReference type="NCBI Taxonomy" id="2740464"/>
    <lineage>
        <taxon>Bacteria</taxon>
        <taxon>Pseudomonadati</taxon>
        <taxon>Pseudomonadota</taxon>
        <taxon>Alphaproteobacteria</taxon>
        <taxon>Hyphomicrobiales</taxon>
        <taxon>Phyllobacteriaceae</taxon>
        <taxon>Phyllobacterium</taxon>
    </lineage>
</organism>
<reference evidence="2 3" key="1">
    <citation type="submission" date="2020-05" db="EMBL/GenBank/DDBJ databases">
        <authorList>
            <person name="Kim M.K."/>
        </authorList>
    </citation>
    <scope>NUCLEOTIDE SEQUENCE [LARGE SCALE GENOMIC DNA]</scope>
    <source>
        <strain evidence="2 3">BT25</strain>
    </source>
</reference>
<proteinExistence type="predicted"/>
<evidence type="ECO:0000313" key="2">
    <source>
        <dbReference type="EMBL" id="NTS31285.1"/>
    </source>
</evidence>
<evidence type="ECO:0000313" key="3">
    <source>
        <dbReference type="Proteomes" id="UP000550508"/>
    </source>
</evidence>
<feature type="compositionally biased region" description="Basic residues" evidence="1">
    <location>
        <begin position="1"/>
        <end position="10"/>
    </location>
</feature>
<sequence length="124" mass="12911">MARGGKRIGAGRKPGASTKRTRAIADKASAEGLTPLEVMLMAMNECVKKEDLAGAASFAKDAAPYMHARLAAVAHTGPKGGPVQIADITRLKGMTEQELEVLERALVQIGIAEGDQDGAGEPED</sequence>
<comment type="caution">
    <text evidence="2">The sequence shown here is derived from an EMBL/GenBank/DDBJ whole genome shotgun (WGS) entry which is preliminary data.</text>
</comment>
<keyword evidence="3" id="KW-1185">Reference proteome</keyword>
<name>A0A849VMA5_9HYPH</name>
<evidence type="ECO:0000256" key="1">
    <source>
        <dbReference type="SAM" id="MobiDB-lite"/>
    </source>
</evidence>
<evidence type="ECO:0008006" key="4">
    <source>
        <dbReference type="Google" id="ProtNLM"/>
    </source>
</evidence>
<dbReference type="EMBL" id="JABUMX010000002">
    <property type="protein sequence ID" value="NTS31285.1"/>
    <property type="molecule type" value="Genomic_DNA"/>
</dbReference>
<accession>A0A849VMA5</accession>
<dbReference type="Proteomes" id="UP000550508">
    <property type="component" value="Unassembled WGS sequence"/>
</dbReference>
<protein>
    <recommendedName>
        <fullName evidence="4">Terminase small subunit</fullName>
    </recommendedName>
</protein>
<feature type="region of interest" description="Disordered" evidence="1">
    <location>
        <begin position="1"/>
        <end position="23"/>
    </location>
</feature>
<dbReference type="AlphaFoldDB" id="A0A849VMA5"/>
<gene>
    <name evidence="2" type="ORF">HQ945_08455</name>
</gene>